<dbReference type="EMBL" id="FBWC01000011">
    <property type="protein sequence ID" value="CUX23088.1"/>
    <property type="molecule type" value="Genomic_DNA"/>
</dbReference>
<dbReference type="Proteomes" id="UP000191897">
    <property type="component" value="Unassembled WGS sequence"/>
</dbReference>
<dbReference type="AlphaFoldDB" id="A0A1S7PLL7"/>
<protein>
    <submittedName>
        <fullName evidence="1">Uncharacterized protein</fullName>
    </submittedName>
</protein>
<reference evidence="1 2" key="1">
    <citation type="submission" date="2016-01" db="EMBL/GenBank/DDBJ databases">
        <authorList>
            <person name="Oliw E.H."/>
        </authorList>
    </citation>
    <scope>NUCLEOTIDE SEQUENCE [LARGE SCALE GENOMIC DNA]</scope>
    <source>
        <strain evidence="1 2">Kerr 14</strain>
    </source>
</reference>
<evidence type="ECO:0000313" key="1">
    <source>
        <dbReference type="EMBL" id="CUX23088.1"/>
    </source>
</evidence>
<gene>
    <name evidence="1" type="ORF">AGR4C_Cc20008</name>
</gene>
<proteinExistence type="predicted"/>
<organism evidence="1 2">
    <name type="scientific">Agrobacterium tumefaciens str. Kerr 14</name>
    <dbReference type="NCBI Taxonomy" id="1183424"/>
    <lineage>
        <taxon>Bacteria</taxon>
        <taxon>Pseudomonadati</taxon>
        <taxon>Pseudomonadota</taxon>
        <taxon>Alphaproteobacteria</taxon>
        <taxon>Hyphomicrobiales</taxon>
        <taxon>Rhizobiaceae</taxon>
        <taxon>Rhizobium/Agrobacterium group</taxon>
        <taxon>Agrobacterium</taxon>
        <taxon>Agrobacterium tumefaciens complex</taxon>
    </lineage>
</organism>
<name>A0A1S7PLL7_AGRTU</name>
<evidence type="ECO:0000313" key="2">
    <source>
        <dbReference type="Proteomes" id="UP000191897"/>
    </source>
</evidence>
<sequence>MSSAYSEDLPHFECAFFLPHHHSVTETDYLALLTLREAGESRQIASHPWFPMTLKSACRALRHLFFSG</sequence>
<accession>A0A1S7PLL7</accession>